<dbReference type="InterPro" id="IPR015424">
    <property type="entry name" value="PyrdxlP-dep_Trfase"/>
</dbReference>
<dbReference type="InterPro" id="IPR000524">
    <property type="entry name" value="Tscrpt_reg_HTH_GntR"/>
</dbReference>
<keyword evidence="7" id="KW-0808">Transferase</keyword>
<dbReference type="Pfam" id="PF00155">
    <property type="entry name" value="Aminotran_1_2"/>
    <property type="match status" value="1"/>
</dbReference>
<evidence type="ECO:0000313" key="7">
    <source>
        <dbReference type="EMBL" id="TQQ85223.1"/>
    </source>
</evidence>
<dbReference type="Proteomes" id="UP000317863">
    <property type="component" value="Unassembled WGS sequence"/>
</dbReference>
<sequence>MIFSDFRLENNLPIYIQIKNYICSLIEKGLIPNGSKLPSSRELSEILGVSRNSVIAAYEELKSEGLLYSIKGKGSFVNADRITPSNGLSIDWNRLENGFSKNANSLDIVKTEIPWSSDLISFKSISPDGELFDMSEFKKSFLSRISIEGHKLVNYGYAQGYKPLIEYLTDYMKKKGSFSKSKSILVTNGFTEAFDLILSTFSEPGDTILCENPTHNTSIKIMKSHGLNIIGFDIENGPDFEDIEKKISENSSNIKFAYITPSYNNPTGNVMTPESRLKFYSIMRKYSIPVIEDGFNEELLYSSSHIFPISSFDTSGNGVIYIGSFSKILFPGMRIGWIYADINAIDKLISVKRCRNIHTSSLDQGILFDYLNSGRFEKYIKKIKRAYGEKFNFARECADKYIKNKYILGDGGLHLFVRLDNIDSRKLLEKCYEKKVIFMPGDLFYIDENGRNTLRLGLSRLSIEDIEKGIKIIGETVDEMYDEMHL</sequence>
<name>A0A544QX16_9FIRM</name>
<organism evidence="7 8">
    <name type="scientific">Peptacetobacter hominis</name>
    <dbReference type="NCBI Taxonomy" id="2743610"/>
    <lineage>
        <taxon>Bacteria</taxon>
        <taxon>Bacillati</taxon>
        <taxon>Bacillota</taxon>
        <taxon>Clostridia</taxon>
        <taxon>Peptostreptococcales</taxon>
        <taxon>Peptostreptococcaceae</taxon>
        <taxon>Peptacetobacter</taxon>
    </lineage>
</organism>
<keyword evidence="2" id="KW-0663">Pyridoxal phosphate</keyword>
<dbReference type="SUPFAM" id="SSF53383">
    <property type="entry name" value="PLP-dependent transferases"/>
    <property type="match status" value="1"/>
</dbReference>
<dbReference type="SUPFAM" id="SSF46785">
    <property type="entry name" value="Winged helix' DNA-binding domain"/>
    <property type="match status" value="1"/>
</dbReference>
<dbReference type="PRINTS" id="PR00035">
    <property type="entry name" value="HTHGNTR"/>
</dbReference>
<evidence type="ECO:0000256" key="3">
    <source>
        <dbReference type="ARBA" id="ARBA00023015"/>
    </source>
</evidence>
<evidence type="ECO:0000256" key="2">
    <source>
        <dbReference type="ARBA" id="ARBA00022898"/>
    </source>
</evidence>
<dbReference type="InterPro" id="IPR015422">
    <property type="entry name" value="PyrdxlP-dep_Trfase_small"/>
</dbReference>
<evidence type="ECO:0000256" key="5">
    <source>
        <dbReference type="ARBA" id="ARBA00023163"/>
    </source>
</evidence>
<evidence type="ECO:0000259" key="6">
    <source>
        <dbReference type="PROSITE" id="PS50949"/>
    </source>
</evidence>
<dbReference type="PANTHER" id="PTHR46577">
    <property type="entry name" value="HTH-TYPE TRANSCRIPTIONAL REGULATORY PROTEIN GABR"/>
    <property type="match status" value="1"/>
</dbReference>
<dbReference type="AlphaFoldDB" id="A0A544QX16"/>
<dbReference type="GO" id="GO:0003677">
    <property type="term" value="F:DNA binding"/>
    <property type="evidence" value="ECO:0007669"/>
    <property type="project" value="UniProtKB-KW"/>
</dbReference>
<dbReference type="GO" id="GO:0003700">
    <property type="term" value="F:DNA-binding transcription factor activity"/>
    <property type="evidence" value="ECO:0007669"/>
    <property type="project" value="InterPro"/>
</dbReference>
<dbReference type="RefSeq" id="WP_142535280.1">
    <property type="nucleotide sequence ID" value="NZ_SGJB01000003.1"/>
</dbReference>
<reference evidence="7 8" key="1">
    <citation type="submission" date="2019-02" db="EMBL/GenBank/DDBJ databases">
        <title>Peptostreptococcaceae bacterium ZHW00191 nov., a new bacterium isolated from the human gut.</title>
        <authorList>
            <person name="Zhou H.-W."/>
            <person name="Chen X.-J."/>
        </authorList>
    </citation>
    <scope>NUCLEOTIDE SEQUENCE [LARGE SCALE GENOMIC DNA]</scope>
    <source>
        <strain evidence="7 8">ZHW00191</strain>
    </source>
</reference>
<evidence type="ECO:0000313" key="8">
    <source>
        <dbReference type="Proteomes" id="UP000317863"/>
    </source>
</evidence>
<keyword evidence="8" id="KW-1185">Reference proteome</keyword>
<comment type="similarity">
    <text evidence="1">In the C-terminal section; belongs to the class-I pyridoxal-phosphate-dependent aminotransferase family.</text>
</comment>
<dbReference type="GO" id="GO:0030170">
    <property type="term" value="F:pyridoxal phosphate binding"/>
    <property type="evidence" value="ECO:0007669"/>
    <property type="project" value="InterPro"/>
</dbReference>
<keyword evidence="3" id="KW-0805">Transcription regulation</keyword>
<dbReference type="InterPro" id="IPR036388">
    <property type="entry name" value="WH-like_DNA-bd_sf"/>
</dbReference>
<dbReference type="SMART" id="SM00345">
    <property type="entry name" value="HTH_GNTR"/>
    <property type="match status" value="1"/>
</dbReference>
<dbReference type="Gene3D" id="1.10.10.10">
    <property type="entry name" value="Winged helix-like DNA-binding domain superfamily/Winged helix DNA-binding domain"/>
    <property type="match status" value="1"/>
</dbReference>
<gene>
    <name evidence="7" type="ORF">EXD82_02140</name>
</gene>
<dbReference type="OrthoDB" id="9802328at2"/>
<keyword evidence="4" id="KW-0238">DNA-binding</keyword>
<dbReference type="Pfam" id="PF00392">
    <property type="entry name" value="GntR"/>
    <property type="match status" value="1"/>
</dbReference>
<protein>
    <submittedName>
        <fullName evidence="7">PLP-dependent aminotransferase family protein</fullName>
    </submittedName>
</protein>
<dbReference type="Gene3D" id="3.90.1150.10">
    <property type="entry name" value="Aspartate Aminotransferase, domain 1"/>
    <property type="match status" value="1"/>
</dbReference>
<dbReference type="InterPro" id="IPR036390">
    <property type="entry name" value="WH_DNA-bd_sf"/>
</dbReference>
<dbReference type="EMBL" id="SGJB01000003">
    <property type="protein sequence ID" value="TQQ85223.1"/>
    <property type="molecule type" value="Genomic_DNA"/>
</dbReference>
<proteinExistence type="inferred from homology"/>
<dbReference type="InterPro" id="IPR015421">
    <property type="entry name" value="PyrdxlP-dep_Trfase_major"/>
</dbReference>
<dbReference type="PANTHER" id="PTHR46577:SF1">
    <property type="entry name" value="HTH-TYPE TRANSCRIPTIONAL REGULATORY PROTEIN GABR"/>
    <property type="match status" value="1"/>
</dbReference>
<dbReference type="InterPro" id="IPR004839">
    <property type="entry name" value="Aminotransferase_I/II_large"/>
</dbReference>
<dbReference type="GO" id="GO:0008483">
    <property type="term" value="F:transaminase activity"/>
    <property type="evidence" value="ECO:0007669"/>
    <property type="project" value="UniProtKB-KW"/>
</dbReference>
<comment type="caution">
    <text evidence="7">The sequence shown here is derived from an EMBL/GenBank/DDBJ whole genome shotgun (WGS) entry which is preliminary data.</text>
</comment>
<dbReference type="PROSITE" id="PS50949">
    <property type="entry name" value="HTH_GNTR"/>
    <property type="match status" value="1"/>
</dbReference>
<dbReference type="CDD" id="cd07377">
    <property type="entry name" value="WHTH_GntR"/>
    <property type="match status" value="1"/>
</dbReference>
<evidence type="ECO:0000256" key="1">
    <source>
        <dbReference type="ARBA" id="ARBA00005384"/>
    </source>
</evidence>
<feature type="domain" description="HTH gntR-type" evidence="6">
    <location>
        <begin position="12"/>
        <end position="80"/>
    </location>
</feature>
<dbReference type="CDD" id="cd00609">
    <property type="entry name" value="AAT_like"/>
    <property type="match status" value="1"/>
</dbReference>
<dbReference type="Gene3D" id="3.40.640.10">
    <property type="entry name" value="Type I PLP-dependent aspartate aminotransferase-like (Major domain)"/>
    <property type="match status" value="1"/>
</dbReference>
<dbReference type="InterPro" id="IPR051446">
    <property type="entry name" value="HTH_trans_reg/aminotransferase"/>
</dbReference>
<keyword evidence="7" id="KW-0032">Aminotransferase</keyword>
<evidence type="ECO:0000256" key="4">
    <source>
        <dbReference type="ARBA" id="ARBA00023125"/>
    </source>
</evidence>
<accession>A0A544QX16</accession>
<keyword evidence="5" id="KW-0804">Transcription</keyword>